<organism evidence="2 3">
    <name type="scientific">Isoptericola halotolerans</name>
    <dbReference type="NCBI Taxonomy" id="300560"/>
    <lineage>
        <taxon>Bacteria</taxon>
        <taxon>Bacillati</taxon>
        <taxon>Actinomycetota</taxon>
        <taxon>Actinomycetes</taxon>
        <taxon>Micrococcales</taxon>
        <taxon>Promicromonosporaceae</taxon>
        <taxon>Isoptericola</taxon>
    </lineage>
</organism>
<keyword evidence="1" id="KW-0812">Transmembrane</keyword>
<keyword evidence="1" id="KW-1133">Transmembrane helix</keyword>
<comment type="caution">
    <text evidence="2">The sequence shown here is derived from an EMBL/GenBank/DDBJ whole genome shotgun (WGS) entry which is preliminary data.</text>
</comment>
<dbReference type="EMBL" id="JABEZU010000003">
    <property type="protein sequence ID" value="NOV98221.1"/>
    <property type="molecule type" value="Genomic_DNA"/>
</dbReference>
<gene>
    <name evidence="2" type="ORF">HDG69_002806</name>
</gene>
<keyword evidence="3" id="KW-1185">Reference proteome</keyword>
<accession>A0ABX2A948</accession>
<protein>
    <submittedName>
        <fullName evidence="2">Uncharacterized protein</fullName>
    </submittedName>
</protein>
<dbReference type="RefSeq" id="WP_171784432.1">
    <property type="nucleotide sequence ID" value="NZ_BAAAML010000012.1"/>
</dbReference>
<feature type="transmembrane region" description="Helical" evidence="1">
    <location>
        <begin position="17"/>
        <end position="41"/>
    </location>
</feature>
<keyword evidence="1" id="KW-0472">Membrane</keyword>
<evidence type="ECO:0000313" key="2">
    <source>
        <dbReference type="EMBL" id="NOV98221.1"/>
    </source>
</evidence>
<name>A0ABX2A948_9MICO</name>
<sequence length="111" mass="11565">MTEEAPEGAKKGGNGCLLWGCAVPAGLVLLLIASCTISSFSGGESAGSQCRSLASSTYGGDNRFTEVTFTDGDFIKGTIGQIVGGEERPYAHWECSMESGEPEITFYSPAN</sequence>
<reference evidence="2 3" key="1">
    <citation type="submission" date="2020-05" db="EMBL/GenBank/DDBJ databases">
        <title>Genomic Encyclopedia of Type Strains, Phase III (KMG-III): the genomes of soil and plant-associated and newly described type strains.</title>
        <authorList>
            <person name="Whitman W."/>
        </authorList>
    </citation>
    <scope>NUCLEOTIDE SEQUENCE [LARGE SCALE GENOMIC DNA]</scope>
    <source>
        <strain evidence="2 3">KCTC 19046</strain>
    </source>
</reference>
<proteinExistence type="predicted"/>
<dbReference type="Proteomes" id="UP000757540">
    <property type="component" value="Unassembled WGS sequence"/>
</dbReference>
<evidence type="ECO:0000313" key="3">
    <source>
        <dbReference type="Proteomes" id="UP000757540"/>
    </source>
</evidence>
<evidence type="ECO:0000256" key="1">
    <source>
        <dbReference type="SAM" id="Phobius"/>
    </source>
</evidence>